<dbReference type="EMBL" id="MU839830">
    <property type="protein sequence ID" value="KAK1757409.1"/>
    <property type="molecule type" value="Genomic_DNA"/>
</dbReference>
<feature type="compositionally biased region" description="Pro residues" evidence="1">
    <location>
        <begin position="106"/>
        <end position="115"/>
    </location>
</feature>
<accession>A0AAJ0FDA6</accession>
<proteinExistence type="predicted"/>
<feature type="region of interest" description="Disordered" evidence="1">
    <location>
        <begin position="601"/>
        <end position="620"/>
    </location>
</feature>
<feature type="compositionally biased region" description="Low complexity" evidence="1">
    <location>
        <begin position="92"/>
        <end position="105"/>
    </location>
</feature>
<feature type="compositionally biased region" description="Basic and acidic residues" evidence="1">
    <location>
        <begin position="570"/>
        <end position="596"/>
    </location>
</feature>
<comment type="caution">
    <text evidence="2">The sequence shown here is derived from an EMBL/GenBank/DDBJ whole genome shotgun (WGS) entry which is preliminary data.</text>
</comment>
<feature type="compositionally biased region" description="Low complexity" evidence="1">
    <location>
        <begin position="354"/>
        <end position="369"/>
    </location>
</feature>
<feature type="region of interest" description="Disordered" evidence="1">
    <location>
        <begin position="337"/>
        <end position="374"/>
    </location>
</feature>
<feature type="compositionally biased region" description="Polar residues" evidence="1">
    <location>
        <begin position="34"/>
        <end position="60"/>
    </location>
</feature>
<feature type="compositionally biased region" description="Basic and acidic residues" evidence="1">
    <location>
        <begin position="607"/>
        <end position="620"/>
    </location>
</feature>
<sequence length="663" mass="72676">MSQPPAAGGFSLFPNTSNPQRPPSRTQTSRPRAQTPQGRPSNSADPTPPKTTRQSSVRRTPSSREGKQKQAPATNPWQHALEDNNPYHQEQEQAQQQQQRQQTPQQPQPQRPQPPAIDTAVGSQSQYHAISVADVPPRCDTALSEAKTLVRSPSVSSIAKPPLVYTPAGNSHQYGASSASAPAGPEPALRSMFPQFNPELPLDRQDYYPTQTGHATIPQSAINRPMYSPRSPELPGQAVSPGQNSAMHPAQRPAPTTNHRHHEPPVIPPVSTTEELRSLWKVTNGWKASSLEGRVFCLKMITQPDAPVYTLSSDSSQPFYNLRIDPTSASAYVSLSRYDPNKPFKGPKPSSLDGRSTSTPSPTPRGSTSAKSDLKHDAKHWQEVLITQLEEASRREPPNDGLVAQLWPTAAARLIADRANDATTVALAEHECARLVWDADSGSHFLVHPALAVPFCVTVERNPAHCRTEYTLEHLESPAHLGRLTRDGTGAGWLEVDTSIAAKIDAVYLVDVVVAALVLVAHADDHFTQVEVFEPPPVLFGDGGDGTSTFSGPPGHARRSSRSSRLSRASRRDSRREEKERQREMKRQAPKSRLEQFEMDIESQTSELKKSSRRSSKEKEKVPGLARGIIALLTVTFKCLIWCFTLAFKALTGLVKCLSSDKI</sequence>
<feature type="region of interest" description="Disordered" evidence="1">
    <location>
        <begin position="1"/>
        <end position="135"/>
    </location>
</feature>
<protein>
    <recommendedName>
        <fullName evidence="4">Acetylserotonin methytransferase-like protein</fullName>
    </recommendedName>
</protein>
<evidence type="ECO:0000256" key="1">
    <source>
        <dbReference type="SAM" id="MobiDB-lite"/>
    </source>
</evidence>
<organism evidence="2 3">
    <name type="scientific">Echria macrotheca</name>
    <dbReference type="NCBI Taxonomy" id="438768"/>
    <lineage>
        <taxon>Eukaryota</taxon>
        <taxon>Fungi</taxon>
        <taxon>Dikarya</taxon>
        <taxon>Ascomycota</taxon>
        <taxon>Pezizomycotina</taxon>
        <taxon>Sordariomycetes</taxon>
        <taxon>Sordariomycetidae</taxon>
        <taxon>Sordariales</taxon>
        <taxon>Schizotheciaceae</taxon>
        <taxon>Echria</taxon>
    </lineage>
</organism>
<reference evidence="2" key="1">
    <citation type="submission" date="2023-06" db="EMBL/GenBank/DDBJ databases">
        <title>Genome-scale phylogeny and comparative genomics of the fungal order Sordariales.</title>
        <authorList>
            <consortium name="Lawrence Berkeley National Laboratory"/>
            <person name="Hensen N."/>
            <person name="Bonometti L."/>
            <person name="Westerberg I."/>
            <person name="Brannstrom I.O."/>
            <person name="Guillou S."/>
            <person name="Cros-Aarteil S."/>
            <person name="Calhoun S."/>
            <person name="Haridas S."/>
            <person name="Kuo A."/>
            <person name="Mondo S."/>
            <person name="Pangilinan J."/>
            <person name="Riley R."/>
            <person name="Labutti K."/>
            <person name="Andreopoulos B."/>
            <person name="Lipzen A."/>
            <person name="Chen C."/>
            <person name="Yanf M."/>
            <person name="Daum C."/>
            <person name="Ng V."/>
            <person name="Clum A."/>
            <person name="Steindorff A."/>
            <person name="Ohm R."/>
            <person name="Martin F."/>
            <person name="Silar P."/>
            <person name="Natvig D."/>
            <person name="Lalanne C."/>
            <person name="Gautier V."/>
            <person name="Ament-Velasquez S.L."/>
            <person name="Kruys A."/>
            <person name="Hutchinson M.I."/>
            <person name="Powell A.J."/>
            <person name="Barry K."/>
            <person name="Miller A.N."/>
            <person name="Grigoriev I.V."/>
            <person name="Debuchy R."/>
            <person name="Gladieux P."/>
            <person name="Thoren M.H."/>
            <person name="Johannesson H."/>
        </authorList>
    </citation>
    <scope>NUCLEOTIDE SEQUENCE</scope>
    <source>
        <strain evidence="2">PSN4</strain>
    </source>
</reference>
<evidence type="ECO:0000313" key="2">
    <source>
        <dbReference type="EMBL" id="KAK1757409.1"/>
    </source>
</evidence>
<feature type="region of interest" description="Disordered" evidence="1">
    <location>
        <begin position="219"/>
        <end position="269"/>
    </location>
</feature>
<evidence type="ECO:0000313" key="3">
    <source>
        <dbReference type="Proteomes" id="UP001239445"/>
    </source>
</evidence>
<name>A0AAJ0FDA6_9PEZI</name>
<keyword evidence="3" id="KW-1185">Reference proteome</keyword>
<dbReference type="Proteomes" id="UP001239445">
    <property type="component" value="Unassembled WGS sequence"/>
</dbReference>
<gene>
    <name evidence="2" type="ORF">QBC47DRAFT_442259</name>
</gene>
<feature type="compositionally biased region" description="Low complexity" evidence="1">
    <location>
        <begin position="23"/>
        <end position="32"/>
    </location>
</feature>
<feature type="region of interest" description="Disordered" evidence="1">
    <location>
        <begin position="543"/>
        <end position="596"/>
    </location>
</feature>
<dbReference type="AlphaFoldDB" id="A0AAJ0FDA6"/>
<evidence type="ECO:0008006" key="4">
    <source>
        <dbReference type="Google" id="ProtNLM"/>
    </source>
</evidence>